<accession>A0A0A1T929</accession>
<evidence type="ECO:0000313" key="3">
    <source>
        <dbReference type="EMBL" id="CEJ91294.1"/>
    </source>
</evidence>
<dbReference type="PANTHER" id="PTHR48081:SF31">
    <property type="entry name" value="STERYL ACETYL HYDROLASE MUG81-RELATED"/>
    <property type="match status" value="1"/>
</dbReference>
<dbReference type="PANTHER" id="PTHR48081">
    <property type="entry name" value="AB HYDROLASE SUPERFAMILY PROTEIN C4A8.06C"/>
    <property type="match status" value="1"/>
</dbReference>
<dbReference type="AlphaFoldDB" id="A0A0A1T929"/>
<dbReference type="EMBL" id="CDHN01000003">
    <property type="protein sequence ID" value="CEJ91294.1"/>
    <property type="molecule type" value="Genomic_DNA"/>
</dbReference>
<dbReference type="Pfam" id="PF07859">
    <property type="entry name" value="Abhydrolase_3"/>
    <property type="match status" value="1"/>
</dbReference>
<reference evidence="3 4" key="1">
    <citation type="journal article" date="2015" name="Genome Announc.">
        <title>Draft Genome Sequence and Gene Annotation of the Entomopathogenic Fungus Verticillium hemipterigenum.</title>
        <authorList>
            <person name="Horn F."/>
            <person name="Habel A."/>
            <person name="Scharf D.H."/>
            <person name="Dworschak J."/>
            <person name="Brakhage A.A."/>
            <person name="Guthke R."/>
            <person name="Hertweck C."/>
            <person name="Linde J."/>
        </authorList>
    </citation>
    <scope>NUCLEOTIDE SEQUENCE [LARGE SCALE GENOMIC DNA]</scope>
</reference>
<dbReference type="Proteomes" id="UP000039046">
    <property type="component" value="Unassembled WGS sequence"/>
</dbReference>
<evidence type="ECO:0000259" key="2">
    <source>
        <dbReference type="Pfam" id="PF07859"/>
    </source>
</evidence>
<dbReference type="STRING" id="1531966.A0A0A1T929"/>
<name>A0A0A1T929_9HYPO</name>
<dbReference type="InterPro" id="IPR013094">
    <property type="entry name" value="AB_hydrolase_3"/>
</dbReference>
<feature type="domain" description="Alpha/beta hydrolase fold-3" evidence="2">
    <location>
        <begin position="127"/>
        <end position="336"/>
    </location>
</feature>
<evidence type="ECO:0000313" key="4">
    <source>
        <dbReference type="Proteomes" id="UP000039046"/>
    </source>
</evidence>
<proteinExistence type="predicted"/>
<dbReference type="GO" id="GO:0016787">
    <property type="term" value="F:hydrolase activity"/>
    <property type="evidence" value="ECO:0007669"/>
    <property type="project" value="UniProtKB-KW"/>
</dbReference>
<keyword evidence="1" id="KW-0378">Hydrolase</keyword>
<organism evidence="3 4">
    <name type="scientific">[Torrubiella] hemipterigena</name>
    <dbReference type="NCBI Taxonomy" id="1531966"/>
    <lineage>
        <taxon>Eukaryota</taxon>
        <taxon>Fungi</taxon>
        <taxon>Dikarya</taxon>
        <taxon>Ascomycota</taxon>
        <taxon>Pezizomycotina</taxon>
        <taxon>Sordariomycetes</taxon>
        <taxon>Hypocreomycetidae</taxon>
        <taxon>Hypocreales</taxon>
        <taxon>Clavicipitaceae</taxon>
        <taxon>Clavicipitaceae incertae sedis</taxon>
        <taxon>'Torrubiella' clade</taxon>
    </lineage>
</organism>
<protein>
    <recommendedName>
        <fullName evidence="2">Alpha/beta hydrolase fold-3 domain-containing protein</fullName>
    </recommendedName>
</protein>
<dbReference type="InterPro" id="IPR050300">
    <property type="entry name" value="GDXG_lipolytic_enzyme"/>
</dbReference>
<keyword evidence="4" id="KW-1185">Reference proteome</keyword>
<evidence type="ECO:0000256" key="1">
    <source>
        <dbReference type="ARBA" id="ARBA00022801"/>
    </source>
</evidence>
<dbReference type="SUPFAM" id="SSF53474">
    <property type="entry name" value="alpha/beta-Hydrolases"/>
    <property type="match status" value="1"/>
</dbReference>
<dbReference type="OrthoDB" id="2152029at2759"/>
<sequence>MAHTSKPILSPAEKLGLFFNLLVDLPIRATFHISRMLVISLIRKTPIIRGIAAALIKCMFLSFTPRQAQAILPTSRATYKTWVEAKAKTVTDPELRSRLKVDVQPLASGLDSAILWVGDRSKAKRVVVFFHGGGYVFTLSPGHVAWCWNSYVADNINTDHETAVAILQYTVAPDGPFPTQMVQAVAAVRQVIDLGFSPSNILIGGDSAGGNLTMQVLAHLLHPHPSSDPLLLKEPLAGAFIVSPWVGRDTTAKSFADNSAGDMISIAVGRTLCNTYVTRSELSKCEVKENGWIMALDSPAGWFGGLEKVVSSIYVTVGVDEALADQGRQLSQIISTQNPTLPLRLEEFAKDIHDGIFMENTVGIEGQATRAMKAWYQKVINKD</sequence>
<dbReference type="InterPro" id="IPR029058">
    <property type="entry name" value="AB_hydrolase_fold"/>
</dbReference>
<gene>
    <name evidence="3" type="ORF">VHEMI07016</name>
</gene>
<dbReference type="HOGENOM" id="CLU_042179_2_1_1"/>
<dbReference type="Gene3D" id="3.40.50.1820">
    <property type="entry name" value="alpha/beta hydrolase"/>
    <property type="match status" value="1"/>
</dbReference>